<dbReference type="GO" id="GO:1904680">
    <property type="term" value="F:peptide transmembrane transporter activity"/>
    <property type="evidence" value="ECO:0007669"/>
    <property type="project" value="TreeGrafter"/>
</dbReference>
<comment type="similarity">
    <text evidence="2">Belongs to the bacterial solute-binding protein 5 family.</text>
</comment>
<reference evidence="6 7" key="1">
    <citation type="submission" date="2020-08" db="EMBL/GenBank/DDBJ databases">
        <title>Genomic Encyclopedia of Type Strains, Phase IV (KMG-IV): sequencing the most valuable type-strain genomes for metagenomic binning, comparative biology and taxonomic classification.</title>
        <authorList>
            <person name="Goeker M."/>
        </authorList>
    </citation>
    <scope>NUCLEOTIDE SEQUENCE [LARGE SCALE GENOMIC DNA]</scope>
    <source>
        <strain evidence="6 7">DSM 5391</strain>
    </source>
</reference>
<proteinExistence type="inferred from homology"/>
<dbReference type="InterPro" id="IPR039424">
    <property type="entry name" value="SBP_5"/>
</dbReference>
<name>A0A7X0HQP8_9BACI</name>
<keyword evidence="3" id="KW-0732">Signal</keyword>
<dbReference type="InterPro" id="IPR000914">
    <property type="entry name" value="SBP_5_dom"/>
</dbReference>
<comment type="caution">
    <text evidence="6">The sequence shown here is derived from an EMBL/GenBank/DDBJ whole genome shotgun (WGS) entry which is preliminary data.</text>
</comment>
<evidence type="ECO:0000256" key="4">
    <source>
        <dbReference type="SAM" id="MobiDB-lite"/>
    </source>
</evidence>
<keyword evidence="7" id="KW-1185">Reference proteome</keyword>
<evidence type="ECO:0000313" key="6">
    <source>
        <dbReference type="EMBL" id="MBB6445159.1"/>
    </source>
</evidence>
<comment type="subcellular location">
    <subcellularLocation>
        <location evidence="1">Cell membrane</location>
        <topology evidence="1">Lipid-anchor</topology>
    </subcellularLocation>
</comment>
<dbReference type="PANTHER" id="PTHR30290:SF38">
    <property type="entry name" value="D,D-DIPEPTIDE-BINDING PERIPLASMIC PROTEIN DDPA-RELATED"/>
    <property type="match status" value="1"/>
</dbReference>
<feature type="domain" description="Solute-binding protein family 5" evidence="5">
    <location>
        <begin position="89"/>
        <end position="444"/>
    </location>
</feature>
<evidence type="ECO:0000259" key="5">
    <source>
        <dbReference type="Pfam" id="PF00496"/>
    </source>
</evidence>
<dbReference type="PIRSF" id="PIRSF002741">
    <property type="entry name" value="MppA"/>
    <property type="match status" value="1"/>
</dbReference>
<dbReference type="RefSeq" id="WP_184524911.1">
    <property type="nucleotide sequence ID" value="NZ_JACHGK010000004.1"/>
</dbReference>
<dbReference type="PROSITE" id="PS51257">
    <property type="entry name" value="PROKAR_LIPOPROTEIN"/>
    <property type="match status" value="1"/>
</dbReference>
<dbReference type="PANTHER" id="PTHR30290">
    <property type="entry name" value="PERIPLASMIC BINDING COMPONENT OF ABC TRANSPORTER"/>
    <property type="match status" value="1"/>
</dbReference>
<dbReference type="Proteomes" id="UP000531594">
    <property type="component" value="Unassembled WGS sequence"/>
</dbReference>
<dbReference type="AlphaFoldDB" id="A0A7X0HQP8"/>
<sequence>MKLNRIGMYFLLLIISIAMIGCSNDSNKTSESKDNKSTSESNKKYKDEMNVAITAQPPTLDSAMTVSQVALDVAGNIFETLYTLNADYEPTPMLAESVDVSDDAKTYTFKLREGVKFHNGKEMTSEDVAASMNRWLEKSSRAKSLLAGAKFEAQDPYTVVLNLQNPASDVLIIMASQANFPAIMPKEVIDAAPAEGIKEYIGTGPFKFQEWKQDQYIHLVKYDGYQPVAQKASGFAGKKEAFVKDVYYHFVTDHSTRIAGIQTGEYDIADSIPTESYEQLNSADHVKVYTFVGGTLTMFMNTNEGPLADVKMRQAINTAFNMDEIMMASFVNKDLYTLDPGYMNPKQIQWATDAGKKVYNQADIKKAKSLLKEAGYNGEEITLLTTPDYAEMATATTVVQEQLRQLGVNVKIESYDFPTFLETKGDLSKWDIFITSNGYQLTPPQLLAVNPEWAGLNDPKVAESLTAIRSAKSTEDAKAEWEKLQGYLYETLSSTAIGQYKSILATTDKLEGFEVFEAPIIWNTKVVE</sequence>
<evidence type="ECO:0000256" key="3">
    <source>
        <dbReference type="ARBA" id="ARBA00022729"/>
    </source>
</evidence>
<dbReference type="PROSITE" id="PS01040">
    <property type="entry name" value="SBP_BACTERIAL_5"/>
    <property type="match status" value="1"/>
</dbReference>
<feature type="compositionally biased region" description="Basic and acidic residues" evidence="4">
    <location>
        <begin position="28"/>
        <end position="47"/>
    </location>
</feature>
<dbReference type="InterPro" id="IPR030678">
    <property type="entry name" value="Peptide/Ni-bd"/>
</dbReference>
<evidence type="ECO:0000313" key="7">
    <source>
        <dbReference type="Proteomes" id="UP000531594"/>
    </source>
</evidence>
<dbReference type="CDD" id="cd08502">
    <property type="entry name" value="PBP2_NikA_DppA_OppA_like_16"/>
    <property type="match status" value="1"/>
</dbReference>
<dbReference type="Gene3D" id="3.40.190.10">
    <property type="entry name" value="Periplasmic binding protein-like II"/>
    <property type="match status" value="1"/>
</dbReference>
<feature type="region of interest" description="Disordered" evidence="4">
    <location>
        <begin position="26"/>
        <end position="47"/>
    </location>
</feature>
<dbReference type="Pfam" id="PF00496">
    <property type="entry name" value="SBP_bac_5"/>
    <property type="match status" value="1"/>
</dbReference>
<dbReference type="SUPFAM" id="SSF53850">
    <property type="entry name" value="Periplasmic binding protein-like II"/>
    <property type="match status" value="1"/>
</dbReference>
<accession>A0A7X0HQP8</accession>
<gene>
    <name evidence="6" type="ORF">HNR53_001769</name>
</gene>
<dbReference type="EMBL" id="JACHGK010000004">
    <property type="protein sequence ID" value="MBB6445159.1"/>
    <property type="molecule type" value="Genomic_DNA"/>
</dbReference>
<dbReference type="GO" id="GO:0043190">
    <property type="term" value="C:ATP-binding cassette (ABC) transporter complex"/>
    <property type="evidence" value="ECO:0007669"/>
    <property type="project" value="InterPro"/>
</dbReference>
<dbReference type="GO" id="GO:0042597">
    <property type="term" value="C:periplasmic space"/>
    <property type="evidence" value="ECO:0007669"/>
    <property type="project" value="UniProtKB-ARBA"/>
</dbReference>
<dbReference type="Gene3D" id="3.10.105.10">
    <property type="entry name" value="Dipeptide-binding Protein, Domain 3"/>
    <property type="match status" value="1"/>
</dbReference>
<dbReference type="InterPro" id="IPR023765">
    <property type="entry name" value="SBP_5_CS"/>
</dbReference>
<evidence type="ECO:0000256" key="2">
    <source>
        <dbReference type="ARBA" id="ARBA00005695"/>
    </source>
</evidence>
<protein>
    <submittedName>
        <fullName evidence="6">Peptide/nickel transport system substrate-binding protein</fullName>
    </submittedName>
</protein>
<dbReference type="GO" id="GO:0015833">
    <property type="term" value="P:peptide transport"/>
    <property type="evidence" value="ECO:0007669"/>
    <property type="project" value="TreeGrafter"/>
</dbReference>
<dbReference type="Gene3D" id="3.90.76.10">
    <property type="entry name" value="Dipeptide-binding Protein, Domain 1"/>
    <property type="match status" value="1"/>
</dbReference>
<organism evidence="6 7">
    <name type="scientific">Bacillus benzoevorans</name>
    <dbReference type="NCBI Taxonomy" id="1456"/>
    <lineage>
        <taxon>Bacteria</taxon>
        <taxon>Bacillati</taxon>
        <taxon>Bacillota</taxon>
        <taxon>Bacilli</taxon>
        <taxon>Bacillales</taxon>
        <taxon>Bacillaceae</taxon>
        <taxon>Bacillus</taxon>
    </lineage>
</organism>
<evidence type="ECO:0000256" key="1">
    <source>
        <dbReference type="ARBA" id="ARBA00004193"/>
    </source>
</evidence>